<dbReference type="EMBL" id="BAAAPC010000006">
    <property type="protein sequence ID" value="GAA1991839.1"/>
    <property type="molecule type" value="Genomic_DNA"/>
</dbReference>
<reference evidence="1 2" key="1">
    <citation type="journal article" date="2019" name="Int. J. Syst. Evol. Microbiol.">
        <title>The Global Catalogue of Microorganisms (GCM) 10K type strain sequencing project: providing services to taxonomists for standard genome sequencing and annotation.</title>
        <authorList>
            <consortium name="The Broad Institute Genomics Platform"/>
            <consortium name="The Broad Institute Genome Sequencing Center for Infectious Disease"/>
            <person name="Wu L."/>
            <person name="Ma J."/>
        </authorList>
    </citation>
    <scope>NUCLEOTIDE SEQUENCE [LARGE SCALE GENOMIC DNA]</scope>
    <source>
        <strain evidence="1 2">JCM 15313</strain>
    </source>
</reference>
<accession>A0ABN2SST3</accession>
<name>A0ABN2SST3_9ACTN</name>
<evidence type="ECO:0000313" key="2">
    <source>
        <dbReference type="Proteomes" id="UP001501585"/>
    </source>
</evidence>
<gene>
    <name evidence="1" type="ORF">GCM10009799_17160</name>
</gene>
<proteinExistence type="predicted"/>
<evidence type="ECO:0000313" key="1">
    <source>
        <dbReference type="EMBL" id="GAA1991839.1"/>
    </source>
</evidence>
<dbReference type="Proteomes" id="UP001501585">
    <property type="component" value="Unassembled WGS sequence"/>
</dbReference>
<organism evidence="1 2">
    <name type="scientific">Nocardiopsis rhodophaea</name>
    <dbReference type="NCBI Taxonomy" id="280238"/>
    <lineage>
        <taxon>Bacteria</taxon>
        <taxon>Bacillati</taxon>
        <taxon>Actinomycetota</taxon>
        <taxon>Actinomycetes</taxon>
        <taxon>Streptosporangiales</taxon>
        <taxon>Nocardiopsidaceae</taxon>
        <taxon>Nocardiopsis</taxon>
    </lineage>
</organism>
<keyword evidence="2" id="KW-1185">Reference proteome</keyword>
<comment type="caution">
    <text evidence="1">The sequence shown here is derived from an EMBL/GenBank/DDBJ whole genome shotgun (WGS) entry which is preliminary data.</text>
</comment>
<protein>
    <submittedName>
        <fullName evidence="1">Uncharacterized protein</fullName>
    </submittedName>
</protein>
<sequence>MVTGIIVILTGGRPSGSGRNPGFVGGTGVFGAVTAPDEEGIGVISGVCCWW</sequence>